<dbReference type="InterPro" id="IPR006311">
    <property type="entry name" value="TAT_signal"/>
</dbReference>
<comment type="caution">
    <text evidence="6">The sequence shown here is derived from an EMBL/GenBank/DDBJ whole genome shotgun (WGS) entry which is preliminary data.</text>
</comment>
<organism evidence="6 7">
    <name type="scientific">Tenggerimyces flavus</name>
    <dbReference type="NCBI Taxonomy" id="1708749"/>
    <lineage>
        <taxon>Bacteria</taxon>
        <taxon>Bacillati</taxon>
        <taxon>Actinomycetota</taxon>
        <taxon>Actinomycetes</taxon>
        <taxon>Propionibacteriales</taxon>
        <taxon>Nocardioidaceae</taxon>
        <taxon>Tenggerimyces</taxon>
    </lineage>
</organism>
<dbReference type="PROSITE" id="PS51318">
    <property type="entry name" value="TAT"/>
    <property type="match status" value="1"/>
</dbReference>
<evidence type="ECO:0000256" key="4">
    <source>
        <dbReference type="ARBA" id="ARBA00023239"/>
    </source>
</evidence>
<reference evidence="7" key="1">
    <citation type="journal article" date="2019" name="Int. J. Syst. Evol. Microbiol.">
        <title>The Global Catalogue of Microorganisms (GCM) 10K type strain sequencing project: providing services to taxonomists for standard genome sequencing and annotation.</title>
        <authorList>
            <consortium name="The Broad Institute Genomics Platform"/>
            <consortium name="The Broad Institute Genome Sequencing Center for Infectious Disease"/>
            <person name="Wu L."/>
            <person name="Ma J."/>
        </authorList>
    </citation>
    <scope>NUCLEOTIDE SEQUENCE [LARGE SCALE GENOMIC DNA]</scope>
    <source>
        <strain evidence="7">CGMCC 4.7241</strain>
    </source>
</reference>
<name>A0ABV7YN77_9ACTN</name>
<proteinExistence type="predicted"/>
<evidence type="ECO:0000256" key="2">
    <source>
        <dbReference type="ARBA" id="ARBA00022729"/>
    </source>
</evidence>
<dbReference type="Gene3D" id="2.70.98.70">
    <property type="match status" value="1"/>
</dbReference>
<evidence type="ECO:0000313" key="6">
    <source>
        <dbReference type="EMBL" id="MFC3765852.1"/>
    </source>
</evidence>
<feature type="domain" description="Heparinase II/III-like C-terminal" evidence="5">
    <location>
        <begin position="574"/>
        <end position="752"/>
    </location>
</feature>
<comment type="subcellular location">
    <subcellularLocation>
        <location evidence="1">Periplasm</location>
    </subcellularLocation>
</comment>
<evidence type="ECO:0000259" key="5">
    <source>
        <dbReference type="Pfam" id="PF07940"/>
    </source>
</evidence>
<dbReference type="RefSeq" id="WP_205121117.1">
    <property type="nucleotide sequence ID" value="NZ_JAFBCM010000001.1"/>
</dbReference>
<evidence type="ECO:0000256" key="1">
    <source>
        <dbReference type="ARBA" id="ARBA00004418"/>
    </source>
</evidence>
<protein>
    <submittedName>
        <fullName evidence="6">Heparinase II/III family protein</fullName>
    </submittedName>
</protein>
<dbReference type="Pfam" id="PF07940">
    <property type="entry name" value="Hepar_II_III_C"/>
    <property type="match status" value="1"/>
</dbReference>
<evidence type="ECO:0000313" key="7">
    <source>
        <dbReference type="Proteomes" id="UP001595699"/>
    </source>
</evidence>
<keyword evidence="7" id="KW-1185">Reference proteome</keyword>
<accession>A0ABV7YN77</accession>
<dbReference type="EMBL" id="JBHRZH010000043">
    <property type="protein sequence ID" value="MFC3765852.1"/>
    <property type="molecule type" value="Genomic_DNA"/>
</dbReference>
<keyword evidence="3" id="KW-0574">Periplasm</keyword>
<sequence>MGAWAPGRREVLWGAGALLAGSAAAGQHQAQAGPPVTSKTSKTRPTFYTHDKVKAARRNIAQFEWAAQLLEKAQERAQPFLDQGDEWLWRLPTSQCVPRSYAVNQALGSPITGTAINKFGNYPWRADPIKNPWKLVDPSSGYTFPTNDFASYYASGLDKQGCFQPERANPAYLVNRLYPARGRSWGVDDGTGWVDRNGNRWTFVAYYNHWHVWHTGQIVQALNAFRDCYLYTGDVKYARAGLILLDRVADLYPDMDISEYPADQGFLNSDGNMKKGKTVGAIWEPQLVADLILAYDAFFPAISNKDRGNVVDFLKNKATTKNTPAAIRANLENNLLRQVFPAVQDAQIAGNFGMHQRALALAAVVLDAPGESKRWIDFVLDNGGLIQTPAWKITGGGVRAALIDRVDRDGMGDEGAPGYNYLWTEYIRGIADVLAGYDRYPTADLYRHPKVRKLLAGCLPLIMLNRYTPSIGDTGTTGEPAIIGSLNAYVRSFERYGNKEYAQLANHIARGRIDLLYGDIFSPDPAKTQERIQQIVNQYGDFKLESDNLTGYGFAALRTGDKENLRGLWTYYGRTTGHGDYDALNLGLYAFGVDLMPDLGYPEYADKSIRTREWNENTVAHNTVVVDASKQQPHWVGEPHGFASGERVRVVDTSAPNVYQQTSVYRRVSAMVDVDEQNSYVVDIFRVVGGSDHHLSFHAAAGDLTADGIGFSHQSRGTYAGRNVPRPADTAKARPDANGFDWLTNVFRAERPRRGFALEWKIKDTWRVLDPDPDLRLRYTMLTDVDEVAVCDGTPPRNKPGNPKRLRYVVAHRHGEDGNLASQFVSVIEPYVDSRFVRDARLVDVEASGLDPNEAVAVKVTLTNGRVDYIVSSLRTDLVLTVDGQHRFEGAFGVMSFEGGEQTYAFGHDAAQAGIRKADRAIEGVLVGFTRELTGKNTLTVRVPNPVDDFEALAGAYVYVANDGERNAVYRIKRVRKLSNRKLALDLGDQTTIRRFADPDDTGQGFVYDVAKGAAVRIPLTLEWQA</sequence>
<dbReference type="Proteomes" id="UP001595699">
    <property type="component" value="Unassembled WGS sequence"/>
</dbReference>
<dbReference type="InterPro" id="IPR008929">
    <property type="entry name" value="Chondroitin_lyas"/>
</dbReference>
<evidence type="ECO:0000256" key="3">
    <source>
        <dbReference type="ARBA" id="ARBA00022764"/>
    </source>
</evidence>
<dbReference type="PANTHER" id="PTHR39210">
    <property type="entry name" value="HEPARIN-SULFATE LYASE"/>
    <property type="match status" value="1"/>
</dbReference>
<keyword evidence="2" id="KW-0732">Signal</keyword>
<gene>
    <name evidence="6" type="ORF">ACFOUW_33810</name>
</gene>
<dbReference type="Gene3D" id="1.50.10.100">
    <property type="entry name" value="Chondroitin AC/alginate lyase"/>
    <property type="match status" value="1"/>
</dbReference>
<dbReference type="PANTHER" id="PTHR39210:SF1">
    <property type="entry name" value="HEPARIN-SULFATE LYASE"/>
    <property type="match status" value="1"/>
</dbReference>
<dbReference type="InterPro" id="IPR012480">
    <property type="entry name" value="Hepar_II_III_C"/>
</dbReference>
<keyword evidence="4" id="KW-0456">Lyase</keyword>